<comment type="caution">
    <text evidence="2">The sequence shown here is derived from an EMBL/GenBank/DDBJ whole genome shotgun (WGS) entry which is preliminary data.</text>
</comment>
<sequence>METNVQTSQNIRVVTKQEVSMRKLLNIIGIFIFAGLALTNLTNPLPSTDYTKEFLLFIGGSAITYYILVNIYFIGQIGRKVVLTILFLLGSFSIIMAIYLATNPVSH</sequence>
<proteinExistence type="predicted"/>
<evidence type="ECO:0000313" key="2">
    <source>
        <dbReference type="EMBL" id="MDW8517835.1"/>
    </source>
</evidence>
<feature type="transmembrane region" description="Helical" evidence="1">
    <location>
        <begin position="54"/>
        <end position="74"/>
    </location>
</feature>
<feature type="transmembrane region" description="Helical" evidence="1">
    <location>
        <begin position="24"/>
        <end position="42"/>
    </location>
</feature>
<accession>A0ABU4JAA1</accession>
<reference evidence="3" key="1">
    <citation type="submission" date="2023-07" db="EMBL/GenBank/DDBJ databases">
        <title>Draft genomic sequences of Priestia flexa CCM isolated from the soil of an abandoned mine contaminated by free cyanide in the high Andean zone of Tacna, Peru.</title>
        <authorList>
            <person name="Caceda Quiroz C.J."/>
            <person name="Maraza Chooque G.J."/>
            <person name="Fora Quispe G.L."/>
            <person name="Carpio Mamani M."/>
        </authorList>
    </citation>
    <scope>NUCLEOTIDE SEQUENCE [LARGE SCALE GENOMIC DNA]</scope>
    <source>
        <strain evidence="3">CCM</strain>
    </source>
</reference>
<organism evidence="2 3">
    <name type="scientific">Priestia flexa</name>
    <dbReference type="NCBI Taxonomy" id="86664"/>
    <lineage>
        <taxon>Bacteria</taxon>
        <taxon>Bacillati</taxon>
        <taxon>Bacillota</taxon>
        <taxon>Bacilli</taxon>
        <taxon>Bacillales</taxon>
        <taxon>Bacillaceae</taxon>
        <taxon>Priestia</taxon>
    </lineage>
</organism>
<dbReference type="RefSeq" id="WP_235859243.1">
    <property type="nucleotide sequence ID" value="NZ_JARTHC010000034.1"/>
</dbReference>
<keyword evidence="1" id="KW-0472">Membrane</keyword>
<dbReference type="EMBL" id="JAWUZT010000064">
    <property type="protein sequence ID" value="MDW8517835.1"/>
    <property type="molecule type" value="Genomic_DNA"/>
</dbReference>
<keyword evidence="1" id="KW-0812">Transmembrane</keyword>
<evidence type="ECO:0000256" key="1">
    <source>
        <dbReference type="SAM" id="Phobius"/>
    </source>
</evidence>
<feature type="transmembrane region" description="Helical" evidence="1">
    <location>
        <begin position="81"/>
        <end position="101"/>
    </location>
</feature>
<name>A0ABU4JAA1_9BACI</name>
<dbReference type="Proteomes" id="UP001284771">
    <property type="component" value="Unassembled WGS sequence"/>
</dbReference>
<protein>
    <submittedName>
        <fullName evidence="2">Uncharacterized protein</fullName>
    </submittedName>
</protein>
<keyword evidence="3" id="KW-1185">Reference proteome</keyword>
<gene>
    <name evidence="2" type="ORF">RIB56_17110</name>
</gene>
<evidence type="ECO:0000313" key="3">
    <source>
        <dbReference type="Proteomes" id="UP001284771"/>
    </source>
</evidence>
<keyword evidence="1" id="KW-1133">Transmembrane helix</keyword>